<keyword evidence="2" id="KW-1133">Transmembrane helix</keyword>
<dbReference type="OrthoDB" id="143710at2"/>
<proteinExistence type="predicted"/>
<feature type="compositionally biased region" description="Gly residues" evidence="1">
    <location>
        <begin position="582"/>
        <end position="605"/>
    </location>
</feature>
<feature type="transmembrane region" description="Helical" evidence="2">
    <location>
        <begin position="447"/>
        <end position="465"/>
    </location>
</feature>
<feature type="region of interest" description="Disordered" evidence="1">
    <location>
        <begin position="577"/>
        <end position="605"/>
    </location>
</feature>
<accession>A0A2S0KC03</accession>
<name>A0A2S0KC03_9ACTN</name>
<dbReference type="InterPro" id="IPR018702">
    <property type="entry name" value="DUF2207"/>
</dbReference>
<dbReference type="Pfam" id="PF20990">
    <property type="entry name" value="DUF2207_C"/>
    <property type="match status" value="1"/>
</dbReference>
<sequence length="605" mass="63903">MKRVLMSAAVLLLTAFGIFLPLISFSTSSGSISSDPVVITDYRADVTVHRDGSLNATETVTAEFPYGRHGIFRFWDVSDTSNRGTRFPPQDISITMDGAAVPFELSWEQRDRYRVAKIGDPNRYVSPGAHTYVIKYRVDGVLAPGGSPAHRGDTSSWGSDKTSRFLWRVVADGWQMTIVKSESILRLPEEPVSFTCATNRGIDCRIAAPDANTRVVTTGQLPPMTGVAVRADLPFPAPDRTVLPWSIRFDPVFGRSVGGLIAALALSAVTLGLGVWWTLRSREKPPLRPVMYGPPEDPQRSGGVLGPAQSYYVAYEAMPKKALVATLFHLAEEGAVRLERKGGDWTVHSTVTPDLRNTLDPAARSVLSSLGLAAAGQTFRADGSVSAGQKLSAAQGSLEGAVKGWGASSGTVAHSNSENLGRALTAVALLVAAGLLIFGLLPATVWALPAAAFAVGGAGLWSSGVGTRRTRLGREVWSRAAGFERLLSTRSNQERLDFSAHKELYTDYIPYAIAFDCADAWADKYRYATGHEPPEPVWFGGGFYGVHGIGGFGAGGSAFSSFESSLQSSLSAYTESQSSSSSGGGGSFGGGFSGGGGGGGGGGSW</sequence>
<dbReference type="RefSeq" id="WP_105940953.1">
    <property type="nucleotide sequence ID" value="NZ_CP027433.1"/>
</dbReference>
<keyword evidence="2" id="KW-0812">Transmembrane</keyword>
<dbReference type="Pfam" id="PF09972">
    <property type="entry name" value="DUF2207"/>
    <property type="match status" value="1"/>
</dbReference>
<dbReference type="Proteomes" id="UP000239814">
    <property type="component" value="Chromosome"/>
</dbReference>
<evidence type="ECO:0000256" key="2">
    <source>
        <dbReference type="SAM" id="Phobius"/>
    </source>
</evidence>
<evidence type="ECO:0000259" key="4">
    <source>
        <dbReference type="Pfam" id="PF20990"/>
    </source>
</evidence>
<evidence type="ECO:0000256" key="1">
    <source>
        <dbReference type="SAM" id="MobiDB-lite"/>
    </source>
</evidence>
<feature type="transmembrane region" description="Helical" evidence="2">
    <location>
        <begin position="257"/>
        <end position="279"/>
    </location>
</feature>
<dbReference type="KEGG" id="git:C6V83_01800"/>
<feature type="domain" description="DUF2207" evidence="3">
    <location>
        <begin position="39"/>
        <end position="231"/>
    </location>
</feature>
<feature type="transmembrane region" description="Helical" evidence="2">
    <location>
        <begin position="423"/>
        <end position="441"/>
    </location>
</feature>
<keyword evidence="6" id="KW-1185">Reference proteome</keyword>
<organism evidence="5 6">
    <name type="scientific">Gordonia iterans</name>
    <dbReference type="NCBI Taxonomy" id="1004901"/>
    <lineage>
        <taxon>Bacteria</taxon>
        <taxon>Bacillati</taxon>
        <taxon>Actinomycetota</taxon>
        <taxon>Actinomycetes</taxon>
        <taxon>Mycobacteriales</taxon>
        <taxon>Gordoniaceae</taxon>
        <taxon>Gordonia</taxon>
    </lineage>
</organism>
<evidence type="ECO:0000259" key="3">
    <source>
        <dbReference type="Pfam" id="PF09972"/>
    </source>
</evidence>
<protein>
    <submittedName>
        <fullName evidence="5">DUF2207 domain-containing protein</fullName>
    </submittedName>
</protein>
<feature type="domain" description="Predicted membrane protein YciQ-like C-terminal" evidence="4">
    <location>
        <begin position="306"/>
        <end position="524"/>
    </location>
</feature>
<keyword evidence="2" id="KW-0472">Membrane</keyword>
<evidence type="ECO:0000313" key="5">
    <source>
        <dbReference type="EMBL" id="AVL99217.1"/>
    </source>
</evidence>
<dbReference type="AlphaFoldDB" id="A0A2S0KC03"/>
<reference evidence="5 6" key="1">
    <citation type="submission" date="2018-03" db="EMBL/GenBank/DDBJ databases">
        <title>Characteristics and genome of n-alkane degrading marine bacteria Gordonia iterans isolated from crude oil contaminated in Tae-an, South Korea.</title>
        <authorList>
            <person name="Lee S.-S."/>
            <person name="Kim H."/>
        </authorList>
    </citation>
    <scope>NUCLEOTIDE SEQUENCE [LARGE SCALE GENOMIC DNA]</scope>
    <source>
        <strain evidence="5 6">Co17</strain>
    </source>
</reference>
<gene>
    <name evidence="5" type="ORF">C6V83_01800</name>
</gene>
<dbReference type="EMBL" id="CP027433">
    <property type="protein sequence ID" value="AVL99217.1"/>
    <property type="molecule type" value="Genomic_DNA"/>
</dbReference>
<dbReference type="InterPro" id="IPR048389">
    <property type="entry name" value="YciQ-like_C"/>
</dbReference>
<evidence type="ECO:0000313" key="6">
    <source>
        <dbReference type="Proteomes" id="UP000239814"/>
    </source>
</evidence>